<evidence type="ECO:0000256" key="3">
    <source>
        <dbReference type="ARBA" id="ARBA00022448"/>
    </source>
</evidence>
<dbReference type="Pfam" id="PF14796">
    <property type="entry name" value="AP3B1_C"/>
    <property type="match status" value="1"/>
</dbReference>
<reference evidence="10" key="1">
    <citation type="journal article" date="2011" name="Genome Res.">
        <title>Phylogeny-wide analysis of social amoeba genomes highlights ancient origins for complex intercellular communication.</title>
        <authorList>
            <person name="Heidel A.J."/>
            <person name="Lawal H.M."/>
            <person name="Felder M."/>
            <person name="Schilde C."/>
            <person name="Helps N.R."/>
            <person name="Tunggal B."/>
            <person name="Rivero F."/>
            <person name="John U."/>
            <person name="Schleicher M."/>
            <person name="Eichinger L."/>
            <person name="Platzer M."/>
            <person name="Noegel A.A."/>
            <person name="Schaap P."/>
            <person name="Gloeckner G."/>
        </authorList>
    </citation>
    <scope>NUCLEOTIDE SEQUENCE [LARGE SCALE GENOMIC DNA]</scope>
    <source>
        <strain evidence="10">SH3</strain>
    </source>
</reference>
<evidence type="ECO:0000256" key="1">
    <source>
        <dbReference type="ARBA" id="ARBA00004308"/>
    </source>
</evidence>
<dbReference type="STRING" id="1054147.F4PQY8"/>
<dbReference type="GO" id="GO:0006886">
    <property type="term" value="P:intracellular protein transport"/>
    <property type="evidence" value="ECO:0007669"/>
    <property type="project" value="InterPro"/>
</dbReference>
<feature type="region of interest" description="Disordered" evidence="7">
    <location>
        <begin position="630"/>
        <end position="650"/>
    </location>
</feature>
<gene>
    <name evidence="9" type="primary">ap3b-2</name>
    <name evidence="9" type="ORF">DFA_01131</name>
</gene>
<name>F4PQY8_CACFS</name>
<dbReference type="InterPro" id="IPR029390">
    <property type="entry name" value="AP3B_C"/>
</dbReference>
<keyword evidence="10" id="KW-1185">Reference proteome</keyword>
<evidence type="ECO:0000256" key="4">
    <source>
        <dbReference type="ARBA" id="ARBA00022927"/>
    </source>
</evidence>
<sequence>MNTVLNNINQSRYFNDSATNTKLEEIKKQLDGPSDKDKLECMKKLIAMLSKGRDVSEVFPQVVKNVIAKNFELKKLVYMYLVHYAEIEHDSALLAINTFQKSLSDKSQVIRASALRVMSSIRVVDIIQVIVLAIEKCVKDSSPYVRKAAAFAITKVHKLDSDKEDELAQLIESLLSDNSTMVLGAAMVAFNEVCPNRYDIIHQHYRKICQLLADFDEWSQVITISVLTKYARTQFRCPDSSMNDKNVKQHNKKKSSFYSDDEDDGETTSVKKYDPMDQEEIDIDHRLLLKSCLPLLQSRSNAVVMAVSSLYFYVAPVIEAQKVGKSLVRILHISPEVQYIALTNISTMVTLRPNMFEPYLSDFFIKSSDPEYSIKLKLEILTRLATAENISRIMKEFKEYVKSEDKKFAAATIQAIGTCAATIPDVTESCTHGIMSLLSNSSSVVVAECVIVLKRLLQLNVDNPDSSIKSENIIMHLAKLLDNLQVPSARAAIIWVIGEYSHKIPMVAPDVLRKLAKTFSDEDESVKLQILNLGAKLHFHNPEQTSLLFQYIINQAKFDMNYDVRDSARMMRFLLINTESTQQLANQSKSIFINQKPAPTEISVSEDRQRFVLGSLSQIVNHSAMGYQSLPDFPEEVPDPSVRQPKQWIPEQTSVKKNVFSFTEENFYSDEEEEDEDEYSDEYDGDQDEDEEDEDEEDSQDELDKFFSDSSEGSKKQNGKGKKKSKKSKNNKRHQEEEEEEEEVMDDDEMDQLFGVVEEMDQLNLESTSSKSIKKILLKPTVGGGLSIDYCFLRRPKEEIGEDVEITPGCTVIQLYLKNHSTEETISNIKIGKKTLIDGANIQDFDEIESIPPNESYQTNLFVTFNSTSQSCKFEICSSKGVHPVVLTPIIGELVSPLNISSEEWKQQFDGLEMQNASDQVDLGGAVQSDNILNLILESANMQAISANKSRSKFQFAGKSTLKSVDLFIQLELVGSETGKNTTPTSVVVSVRSMDVITATLLLKKFTDILSKD</sequence>
<evidence type="ECO:0000259" key="8">
    <source>
        <dbReference type="SMART" id="SM01355"/>
    </source>
</evidence>
<evidence type="ECO:0000256" key="7">
    <source>
        <dbReference type="SAM" id="MobiDB-lite"/>
    </source>
</evidence>
<dbReference type="EMBL" id="GL883010">
    <property type="protein sequence ID" value="EGG21253.1"/>
    <property type="molecule type" value="Genomic_DNA"/>
</dbReference>
<feature type="region of interest" description="Disordered" evidence="7">
    <location>
        <begin position="241"/>
        <end position="274"/>
    </location>
</feature>
<dbReference type="KEGG" id="dfa:DFA_01131"/>
<dbReference type="GO" id="GO:0012505">
    <property type="term" value="C:endomembrane system"/>
    <property type="evidence" value="ECO:0007669"/>
    <property type="project" value="UniProtKB-SubCell"/>
</dbReference>
<feature type="compositionally biased region" description="Basic residues" evidence="7">
    <location>
        <begin position="717"/>
        <end position="732"/>
    </location>
</feature>
<dbReference type="InterPro" id="IPR002553">
    <property type="entry name" value="Clathrin/coatomer_adapt-like_N"/>
</dbReference>
<dbReference type="OMA" id="HFLVRST"/>
<keyword evidence="5 6" id="KW-0472">Membrane</keyword>
<dbReference type="OrthoDB" id="302453at2759"/>
<feature type="compositionally biased region" description="Acidic residues" evidence="7">
    <location>
        <begin position="737"/>
        <end position="748"/>
    </location>
</feature>
<dbReference type="PANTHER" id="PTHR11134">
    <property type="entry name" value="ADAPTOR COMPLEX SUBUNIT BETA FAMILY MEMBER"/>
    <property type="match status" value="1"/>
</dbReference>
<evidence type="ECO:0000313" key="9">
    <source>
        <dbReference type="EMBL" id="EGG21253.1"/>
    </source>
</evidence>
<dbReference type="InterPro" id="IPR026740">
    <property type="entry name" value="AP3_beta"/>
</dbReference>
<evidence type="ECO:0000256" key="6">
    <source>
        <dbReference type="PIRNR" id="PIRNR037096"/>
    </source>
</evidence>
<dbReference type="GO" id="GO:0016192">
    <property type="term" value="P:vesicle-mediated transport"/>
    <property type="evidence" value="ECO:0007669"/>
    <property type="project" value="InterPro"/>
</dbReference>
<dbReference type="GO" id="GO:0030123">
    <property type="term" value="C:AP-3 adaptor complex"/>
    <property type="evidence" value="ECO:0007669"/>
    <property type="project" value="UniProtKB-UniRule"/>
</dbReference>
<evidence type="ECO:0000313" key="10">
    <source>
        <dbReference type="Proteomes" id="UP000007797"/>
    </source>
</evidence>
<feature type="domain" description="AP-3 complex subunit beta C-terminal" evidence="8">
    <location>
        <begin position="737"/>
        <end position="870"/>
    </location>
</feature>
<feature type="compositionally biased region" description="Basic and acidic residues" evidence="7">
    <location>
        <begin position="702"/>
        <end position="715"/>
    </location>
</feature>
<dbReference type="SUPFAM" id="SSF48371">
    <property type="entry name" value="ARM repeat"/>
    <property type="match status" value="1"/>
</dbReference>
<organism evidence="9 10">
    <name type="scientific">Cavenderia fasciculata</name>
    <name type="common">Slime mold</name>
    <name type="synonym">Dictyostelium fasciculatum</name>
    <dbReference type="NCBI Taxonomy" id="261658"/>
    <lineage>
        <taxon>Eukaryota</taxon>
        <taxon>Amoebozoa</taxon>
        <taxon>Evosea</taxon>
        <taxon>Eumycetozoa</taxon>
        <taxon>Dictyostelia</taxon>
        <taxon>Acytosteliales</taxon>
        <taxon>Cavenderiaceae</taxon>
        <taxon>Cavenderia</taxon>
    </lineage>
</organism>
<accession>F4PQY8</accession>
<feature type="compositionally biased region" description="Acidic residues" evidence="7">
    <location>
        <begin position="667"/>
        <end position="701"/>
    </location>
</feature>
<comment type="similarity">
    <text evidence="2 6">Belongs to the adaptor complexes large subunit family.</text>
</comment>
<dbReference type="Pfam" id="PF01602">
    <property type="entry name" value="Adaptin_N"/>
    <property type="match status" value="1"/>
</dbReference>
<dbReference type="GeneID" id="14872683"/>
<dbReference type="Proteomes" id="UP000007797">
    <property type="component" value="Unassembled WGS sequence"/>
</dbReference>
<dbReference type="SMART" id="SM01355">
    <property type="entry name" value="AP3B1_C"/>
    <property type="match status" value="1"/>
</dbReference>
<dbReference type="InterPro" id="IPR016024">
    <property type="entry name" value="ARM-type_fold"/>
</dbReference>
<feature type="region of interest" description="Disordered" evidence="7">
    <location>
        <begin position="666"/>
        <end position="748"/>
    </location>
</feature>
<dbReference type="InterPro" id="IPR026739">
    <property type="entry name" value="AP_beta"/>
</dbReference>
<dbReference type="RefSeq" id="XP_004359103.1">
    <property type="nucleotide sequence ID" value="XM_004359046.1"/>
</dbReference>
<keyword evidence="3 6" id="KW-0813">Transport</keyword>
<dbReference type="InterPro" id="IPR011989">
    <property type="entry name" value="ARM-like"/>
</dbReference>
<proteinExistence type="inferred from homology"/>
<protein>
    <recommendedName>
        <fullName evidence="6">AP-3 complex subunit beta</fullName>
    </recommendedName>
</protein>
<dbReference type="Gene3D" id="1.25.10.10">
    <property type="entry name" value="Leucine-rich Repeat Variant"/>
    <property type="match status" value="1"/>
</dbReference>
<evidence type="ECO:0000256" key="5">
    <source>
        <dbReference type="ARBA" id="ARBA00023136"/>
    </source>
</evidence>
<comment type="subcellular location">
    <subcellularLocation>
        <location evidence="1">Endomembrane system</location>
    </subcellularLocation>
</comment>
<dbReference type="PIRSF" id="PIRSF037096">
    <property type="entry name" value="AP3_complex_beta"/>
    <property type="match status" value="1"/>
</dbReference>
<evidence type="ECO:0000256" key="2">
    <source>
        <dbReference type="ARBA" id="ARBA00006613"/>
    </source>
</evidence>
<dbReference type="AlphaFoldDB" id="F4PQY8"/>
<keyword evidence="4 6" id="KW-0653">Protein transport</keyword>